<comment type="similarity">
    <text evidence="11">In the N-terminal section; belongs to the FAD-binding oxidoreductase type 6 family.</text>
</comment>
<dbReference type="PROSITE" id="PS51085">
    <property type="entry name" value="2FE2S_FER_2"/>
    <property type="match status" value="1"/>
</dbReference>
<dbReference type="SUPFAM" id="SSF63380">
    <property type="entry name" value="Riboflavin synthase domain-like"/>
    <property type="match status" value="1"/>
</dbReference>
<dbReference type="InterPro" id="IPR001041">
    <property type="entry name" value="2Fe-2S_ferredoxin-type"/>
</dbReference>
<evidence type="ECO:0000256" key="7">
    <source>
        <dbReference type="ARBA" id="ARBA00023004"/>
    </source>
</evidence>
<evidence type="ECO:0000256" key="11">
    <source>
        <dbReference type="ARBA" id="ARBA00061434"/>
    </source>
</evidence>
<evidence type="ECO:0000256" key="5">
    <source>
        <dbReference type="ARBA" id="ARBA00022827"/>
    </source>
</evidence>
<keyword evidence="4" id="KW-0479">Metal-binding</keyword>
<evidence type="ECO:0000313" key="14">
    <source>
        <dbReference type="EMBL" id="MBT1444521.1"/>
    </source>
</evidence>
<dbReference type="InterPro" id="IPR039261">
    <property type="entry name" value="FNR_nucleotide-bd"/>
</dbReference>
<dbReference type="RefSeq" id="WP_214506697.1">
    <property type="nucleotide sequence ID" value="NZ_JAHEPS010000002.1"/>
</dbReference>
<dbReference type="CDD" id="cd06215">
    <property type="entry name" value="FNR_iron_sulfur_binding_1"/>
    <property type="match status" value="1"/>
</dbReference>
<keyword evidence="9" id="KW-0830">Ubiquinone</keyword>
<comment type="cofactor">
    <cofactor evidence="10">
        <name>[2Fe-2S] cluster</name>
        <dbReference type="ChEBI" id="CHEBI:190135"/>
    </cofactor>
</comment>
<dbReference type="InterPro" id="IPR017927">
    <property type="entry name" value="FAD-bd_FR_type"/>
</dbReference>
<comment type="cofactor">
    <cofactor evidence="1">
        <name>FAD</name>
        <dbReference type="ChEBI" id="CHEBI:57692"/>
    </cofactor>
</comment>
<keyword evidence="6" id="KW-0560">Oxidoreductase</keyword>
<evidence type="ECO:0000256" key="4">
    <source>
        <dbReference type="ARBA" id="ARBA00022723"/>
    </source>
</evidence>
<name>A0ABS5V3Y2_9GAMM</name>
<evidence type="ECO:0000256" key="2">
    <source>
        <dbReference type="ARBA" id="ARBA00022630"/>
    </source>
</evidence>
<dbReference type="Gene3D" id="3.10.20.30">
    <property type="match status" value="1"/>
</dbReference>
<keyword evidence="15" id="KW-1185">Reference proteome</keyword>
<evidence type="ECO:0000313" key="15">
    <source>
        <dbReference type="Proteomes" id="UP001195903"/>
    </source>
</evidence>
<dbReference type="PRINTS" id="PR00406">
    <property type="entry name" value="CYTB5RDTASE"/>
</dbReference>
<dbReference type="InterPro" id="IPR006058">
    <property type="entry name" value="2Fe2S_fd_BS"/>
</dbReference>
<dbReference type="SUPFAM" id="SSF52343">
    <property type="entry name" value="Ferredoxin reductase-like, C-terminal NADP-linked domain"/>
    <property type="match status" value="1"/>
</dbReference>
<dbReference type="PROSITE" id="PS00197">
    <property type="entry name" value="2FE2S_FER_1"/>
    <property type="match status" value="1"/>
</dbReference>
<accession>A0ABS5V3Y2</accession>
<sequence>MSHNRDAALLAAKPWQDLPHSTIFRLRCIERIEETHDVVTFRFDAPGEPVRFSYKPGQFISLLLEIGGEPHCRAYTISSSPSRPYSISITVKRVTGGKVSNYLIDNLKPGYVMDAKGPAGGFNLVDIPADRFLFLSAGCGITPMFSMSRWLTDTRIGADIAFIHSAKTRDDIIFGPRLKAMAQNHRSFRLGYLLETGECPDWDFALALPGRLTAKALDLMVSDWRERTLYVCGPDGYMAAVAGMLTAAGFDMARFHQESFGAATAATGDEGADIGENKGESKGFVLTIGNMLQPLGESGILLDGIEALKLPIIAACRSGVCGACKCQVLEGEVERISEMTLTEDDKAKGMVLACSTRALSDVRLKL</sequence>
<evidence type="ECO:0000256" key="8">
    <source>
        <dbReference type="ARBA" id="ARBA00023014"/>
    </source>
</evidence>
<reference evidence="14 15" key="1">
    <citation type="submission" date="2021-05" db="EMBL/GenBank/DDBJ databases">
        <title>Shewanella sp. JM162201.</title>
        <authorList>
            <person name="Xu S."/>
            <person name="Li A."/>
        </authorList>
    </citation>
    <scope>NUCLEOTIDE SEQUENCE [LARGE SCALE GENOMIC DNA]</scope>
    <source>
        <strain evidence="14 15">JM162201</strain>
    </source>
</reference>
<evidence type="ECO:0000256" key="1">
    <source>
        <dbReference type="ARBA" id="ARBA00001974"/>
    </source>
</evidence>
<evidence type="ECO:0000259" key="13">
    <source>
        <dbReference type="PROSITE" id="PS51384"/>
    </source>
</evidence>
<dbReference type="PANTHER" id="PTHR47354:SF6">
    <property type="entry name" value="NADH OXIDOREDUCTASE HCR"/>
    <property type="match status" value="1"/>
</dbReference>
<keyword evidence="3" id="KW-0001">2Fe-2S</keyword>
<organism evidence="14 15">
    <name type="scientific">Shewanella jiangmenensis</name>
    <dbReference type="NCBI Taxonomy" id="2837387"/>
    <lineage>
        <taxon>Bacteria</taxon>
        <taxon>Pseudomonadati</taxon>
        <taxon>Pseudomonadota</taxon>
        <taxon>Gammaproteobacteria</taxon>
        <taxon>Alteromonadales</taxon>
        <taxon>Shewanellaceae</taxon>
        <taxon>Shewanella</taxon>
    </lineage>
</organism>
<evidence type="ECO:0000256" key="9">
    <source>
        <dbReference type="ARBA" id="ARBA00023075"/>
    </source>
</evidence>
<dbReference type="CDD" id="cd00207">
    <property type="entry name" value="fer2"/>
    <property type="match status" value="1"/>
</dbReference>
<evidence type="ECO:0000259" key="12">
    <source>
        <dbReference type="PROSITE" id="PS51085"/>
    </source>
</evidence>
<dbReference type="InterPro" id="IPR008333">
    <property type="entry name" value="Cbr1-like_FAD-bd_dom"/>
</dbReference>
<dbReference type="Proteomes" id="UP001195903">
    <property type="component" value="Unassembled WGS sequence"/>
</dbReference>
<dbReference type="InterPro" id="IPR001433">
    <property type="entry name" value="OxRdtase_FAD/NAD-bd"/>
</dbReference>
<dbReference type="EMBL" id="JAHEPS010000002">
    <property type="protein sequence ID" value="MBT1444521.1"/>
    <property type="molecule type" value="Genomic_DNA"/>
</dbReference>
<dbReference type="InterPro" id="IPR036010">
    <property type="entry name" value="2Fe-2S_ferredoxin-like_sf"/>
</dbReference>
<dbReference type="PRINTS" id="PR00371">
    <property type="entry name" value="FPNCR"/>
</dbReference>
<dbReference type="Pfam" id="PF00970">
    <property type="entry name" value="FAD_binding_6"/>
    <property type="match status" value="1"/>
</dbReference>
<keyword evidence="5" id="KW-0274">FAD</keyword>
<evidence type="ECO:0000256" key="10">
    <source>
        <dbReference type="ARBA" id="ARBA00034078"/>
    </source>
</evidence>
<dbReference type="PROSITE" id="PS51384">
    <property type="entry name" value="FAD_FR"/>
    <property type="match status" value="1"/>
</dbReference>
<feature type="domain" description="2Fe-2S ferredoxin-type" evidence="12">
    <location>
        <begin position="282"/>
        <end position="366"/>
    </location>
</feature>
<keyword evidence="8" id="KW-0411">Iron-sulfur</keyword>
<feature type="domain" description="FAD-binding FR-type" evidence="13">
    <location>
        <begin position="21"/>
        <end position="125"/>
    </location>
</feature>
<dbReference type="InterPro" id="IPR017938">
    <property type="entry name" value="Riboflavin_synthase-like_b-brl"/>
</dbReference>
<keyword evidence="7" id="KW-0408">Iron</keyword>
<dbReference type="InterPro" id="IPR001709">
    <property type="entry name" value="Flavoprot_Pyr_Nucl_cyt_Rdtase"/>
</dbReference>
<dbReference type="Gene3D" id="3.40.50.80">
    <property type="entry name" value="Nucleotide-binding domain of ferredoxin-NADP reductase (FNR) module"/>
    <property type="match status" value="1"/>
</dbReference>
<dbReference type="Gene3D" id="2.40.30.10">
    <property type="entry name" value="Translation factors"/>
    <property type="match status" value="1"/>
</dbReference>
<gene>
    <name evidence="14" type="ORF">KJI95_08260</name>
</gene>
<protein>
    <submittedName>
        <fullName evidence="14">Hybrid-cluster NAD(P)-dependent oxidoreductase</fullName>
    </submittedName>
</protein>
<evidence type="ECO:0000256" key="3">
    <source>
        <dbReference type="ARBA" id="ARBA00022714"/>
    </source>
</evidence>
<dbReference type="SUPFAM" id="SSF54292">
    <property type="entry name" value="2Fe-2S ferredoxin-like"/>
    <property type="match status" value="1"/>
</dbReference>
<proteinExistence type="inferred from homology"/>
<dbReference type="Pfam" id="PF00111">
    <property type="entry name" value="Fer2"/>
    <property type="match status" value="1"/>
</dbReference>
<dbReference type="InterPro" id="IPR050415">
    <property type="entry name" value="MRET"/>
</dbReference>
<dbReference type="InterPro" id="IPR012675">
    <property type="entry name" value="Beta-grasp_dom_sf"/>
</dbReference>
<comment type="caution">
    <text evidence="14">The sequence shown here is derived from an EMBL/GenBank/DDBJ whole genome shotgun (WGS) entry which is preliminary data.</text>
</comment>
<evidence type="ECO:0000256" key="6">
    <source>
        <dbReference type="ARBA" id="ARBA00023002"/>
    </source>
</evidence>
<dbReference type="PANTHER" id="PTHR47354">
    <property type="entry name" value="NADH OXIDOREDUCTASE HCR"/>
    <property type="match status" value="1"/>
</dbReference>
<keyword evidence="2" id="KW-0285">Flavoprotein</keyword>
<dbReference type="Pfam" id="PF00175">
    <property type="entry name" value="NAD_binding_1"/>
    <property type="match status" value="1"/>
</dbReference>